<dbReference type="RefSeq" id="WP_164484088.1">
    <property type="nucleotide sequence ID" value="NZ_JBHLWF010000087.1"/>
</dbReference>
<keyword evidence="1" id="KW-1133">Transmembrane helix</keyword>
<gene>
    <name evidence="3" type="ORF">EDC25_10819</name>
</gene>
<proteinExistence type="predicted"/>
<dbReference type="GO" id="GO:0030488">
    <property type="term" value="P:tRNA methylation"/>
    <property type="evidence" value="ECO:0007669"/>
    <property type="project" value="TreeGrafter"/>
</dbReference>
<dbReference type="InterPro" id="IPR027417">
    <property type="entry name" value="P-loop_NTPase"/>
</dbReference>
<dbReference type="EMBL" id="SMAF01000008">
    <property type="protein sequence ID" value="TCS98440.1"/>
    <property type="molecule type" value="Genomic_DNA"/>
</dbReference>
<feature type="domain" description="G" evidence="2">
    <location>
        <begin position="125"/>
        <end position="234"/>
    </location>
</feature>
<organism evidence="3 4">
    <name type="scientific">Pseudofulvimonas gallinarii</name>
    <dbReference type="NCBI Taxonomy" id="634155"/>
    <lineage>
        <taxon>Bacteria</taxon>
        <taxon>Pseudomonadati</taxon>
        <taxon>Pseudomonadota</taxon>
        <taxon>Gammaproteobacteria</taxon>
        <taxon>Lysobacterales</taxon>
        <taxon>Rhodanobacteraceae</taxon>
        <taxon>Pseudofulvimonas</taxon>
    </lineage>
</organism>
<name>A0A4R3LFY7_9GAMM</name>
<dbReference type="GO" id="GO:0002098">
    <property type="term" value="P:tRNA wobble uridine modification"/>
    <property type="evidence" value="ECO:0007669"/>
    <property type="project" value="TreeGrafter"/>
</dbReference>
<dbReference type="Gene3D" id="3.40.50.300">
    <property type="entry name" value="P-loop containing nucleotide triphosphate hydrolases"/>
    <property type="match status" value="1"/>
</dbReference>
<dbReference type="SUPFAM" id="SSF52540">
    <property type="entry name" value="P-loop containing nucleoside triphosphate hydrolases"/>
    <property type="match status" value="1"/>
</dbReference>
<keyword evidence="1" id="KW-0812">Transmembrane</keyword>
<keyword evidence="4" id="KW-1185">Reference proteome</keyword>
<evidence type="ECO:0000313" key="3">
    <source>
        <dbReference type="EMBL" id="TCS98440.1"/>
    </source>
</evidence>
<dbReference type="InterPro" id="IPR006073">
    <property type="entry name" value="GTP-bd"/>
</dbReference>
<evidence type="ECO:0000256" key="1">
    <source>
        <dbReference type="SAM" id="Phobius"/>
    </source>
</evidence>
<protein>
    <recommendedName>
        <fullName evidence="2">G domain-containing protein</fullName>
    </recommendedName>
</protein>
<evidence type="ECO:0000313" key="4">
    <source>
        <dbReference type="Proteomes" id="UP000294599"/>
    </source>
</evidence>
<dbReference type="PANTHER" id="PTHR42714:SF2">
    <property type="entry name" value="TRNA MODIFICATION GTPASE GTPBP3, MITOCHONDRIAL"/>
    <property type="match status" value="1"/>
</dbReference>
<dbReference type="GO" id="GO:0005525">
    <property type="term" value="F:GTP binding"/>
    <property type="evidence" value="ECO:0007669"/>
    <property type="project" value="InterPro"/>
</dbReference>
<comment type="caution">
    <text evidence="3">The sequence shown here is derived from an EMBL/GenBank/DDBJ whole genome shotgun (WGS) entry which is preliminary data.</text>
</comment>
<sequence>MPPVSTLIRWLLFALLAAAVGGALLLALLTVDTALSVWQRLQALPAGFRYLYISLLSLAAVVIAGLGWRLLRRRRTRATPRAVEPVTRERIQQRAARLLELETAVPAVDDELTDLDARAASGELHVAVFGAINAGKSALIRALVPGADTASDVIGGTTQVVHHYRGTLPDGRELVLADVPGSQEDAGREALARAEVLRAHWVLYLCSGDLGRSEAAEVDWLRAFGKPVLLVLNQADRYSADETRRLLGRLAERSGCEVVAVSAGGEEEVEVETAAGIVVQRRPRPPHVKPLTGVLSRRLAAGAGAFEAARQHAVLKGLDQQLGEVETRRRSELAEAVVAKYTRRAVVGALAAVAPGSDLVIQGALGTGLVRELASLYETTVRQIDIDALIDRAGRTLRTTTAVVLAIAGNAAKAFPGLGTLGGGLAHAVAYGMIFDSLGKAVAQTLAEAGRLDGEAAAQAFADRLRQVPAPRVLGVLRDVVVETVRPSRDPKGPA</sequence>
<accession>A0A4R3LFY7</accession>
<dbReference type="AlphaFoldDB" id="A0A4R3LFY7"/>
<dbReference type="Pfam" id="PF01926">
    <property type="entry name" value="MMR_HSR1"/>
    <property type="match status" value="1"/>
</dbReference>
<evidence type="ECO:0000259" key="2">
    <source>
        <dbReference type="Pfam" id="PF01926"/>
    </source>
</evidence>
<dbReference type="Proteomes" id="UP000294599">
    <property type="component" value="Unassembled WGS sequence"/>
</dbReference>
<dbReference type="PANTHER" id="PTHR42714">
    <property type="entry name" value="TRNA MODIFICATION GTPASE GTPBP3"/>
    <property type="match status" value="1"/>
</dbReference>
<feature type="transmembrane region" description="Helical" evidence="1">
    <location>
        <begin position="50"/>
        <end position="71"/>
    </location>
</feature>
<reference evidence="3 4" key="1">
    <citation type="submission" date="2019-03" db="EMBL/GenBank/DDBJ databases">
        <title>Genomic Encyclopedia of Type Strains, Phase IV (KMG-IV): sequencing the most valuable type-strain genomes for metagenomic binning, comparative biology and taxonomic classification.</title>
        <authorList>
            <person name="Goeker M."/>
        </authorList>
    </citation>
    <scope>NUCLEOTIDE SEQUENCE [LARGE SCALE GENOMIC DNA]</scope>
    <source>
        <strain evidence="3 4">DSM 21944</strain>
    </source>
</reference>
<dbReference type="GO" id="GO:0005737">
    <property type="term" value="C:cytoplasm"/>
    <property type="evidence" value="ECO:0007669"/>
    <property type="project" value="TreeGrafter"/>
</dbReference>
<keyword evidence="1" id="KW-0472">Membrane</keyword>